<keyword evidence="2" id="KW-1185">Reference proteome</keyword>
<reference evidence="1 2" key="1">
    <citation type="submission" date="2015-10" db="EMBL/GenBank/DDBJ databases">
        <title>Pseudomonas helleri sp. nov. and Pseudomonas weihenstephanensis sp. nov., isolated from raw cows milk.</title>
        <authorList>
            <person name="Von Neubeck M."/>
            <person name="Huptas C."/>
            <person name="Wenning M."/>
            <person name="Scherer S."/>
        </authorList>
    </citation>
    <scope>NUCLEOTIDE SEQUENCE [LARGE SCALE GENOMIC DNA]</scope>
    <source>
        <strain evidence="1 2">BSTT44</strain>
    </source>
</reference>
<name>A0A0Q0SQB4_9PSED</name>
<dbReference type="STRING" id="1563157.AQS70_01390"/>
<dbReference type="SUPFAM" id="SSF68923">
    <property type="entry name" value="PEP carboxykinase N-terminal domain"/>
    <property type="match status" value="1"/>
</dbReference>
<evidence type="ECO:0000313" key="2">
    <source>
        <dbReference type="Proteomes" id="UP000050342"/>
    </source>
</evidence>
<dbReference type="SUPFAM" id="SSF89372">
    <property type="entry name" value="Fucose-specific lectin"/>
    <property type="match status" value="1"/>
</dbReference>
<gene>
    <name evidence="1" type="ORF">AQS70_01390</name>
</gene>
<dbReference type="EMBL" id="LLWH01000112">
    <property type="protein sequence ID" value="KQB54135.1"/>
    <property type="molecule type" value="Genomic_DNA"/>
</dbReference>
<evidence type="ECO:0000313" key="1">
    <source>
        <dbReference type="EMBL" id="KQB54135.1"/>
    </source>
</evidence>
<protein>
    <submittedName>
        <fullName evidence="1">Uncharacterized protein</fullName>
    </submittedName>
</protein>
<dbReference type="GO" id="GO:0006094">
    <property type="term" value="P:gluconeogenesis"/>
    <property type="evidence" value="ECO:0007669"/>
    <property type="project" value="InterPro"/>
</dbReference>
<organism evidence="1 2">
    <name type="scientific">Pseudomonas endophytica</name>
    <dbReference type="NCBI Taxonomy" id="1563157"/>
    <lineage>
        <taxon>Bacteria</taxon>
        <taxon>Pseudomonadati</taxon>
        <taxon>Pseudomonadota</taxon>
        <taxon>Gammaproteobacteria</taxon>
        <taxon>Pseudomonadales</taxon>
        <taxon>Pseudomonadaceae</taxon>
        <taxon>Pseudomonas</taxon>
    </lineage>
</organism>
<sequence>MSSESSNLIDPRHPWELIIPIEGTHISSGVSAIEFKGKLYVFYIKAGVNDPFTISYAVLSRNAQHTLFLESLNELPTKEVAQFRPSVTVYNDHLFCFYTATDQTVRYRVFTGTEWSPVDIVPQTLSADAPSVATRGEQLYLALRGTSNGVLYHKVFENFSWGPNIPQHTIKFNGSPALCIYADTPHVAIHGLDEHLYLLIFENNQWQVIFRSEQSNPYDAPSLHAWAKFIISATHMNDGNRYSTELMHRETHTHDIYSTAGSYRSPPCLTTYLHELYLIGRRTCDDLGISLFNPIKQQ</sequence>
<dbReference type="InterPro" id="IPR008210">
    <property type="entry name" value="PEP_carboxykinase_N"/>
</dbReference>
<proteinExistence type="predicted"/>
<accession>A0A0Q0SQB4</accession>
<dbReference type="GO" id="GO:0017076">
    <property type="term" value="F:purine nucleotide binding"/>
    <property type="evidence" value="ECO:0007669"/>
    <property type="project" value="InterPro"/>
</dbReference>
<dbReference type="Gene3D" id="2.120.10.70">
    <property type="entry name" value="Fucose-specific lectin"/>
    <property type="match status" value="1"/>
</dbReference>
<dbReference type="OrthoDB" id="3215821at2"/>
<comment type="caution">
    <text evidence="1">The sequence shown here is derived from an EMBL/GenBank/DDBJ whole genome shotgun (WGS) entry which is preliminary data.</text>
</comment>
<dbReference type="RefSeq" id="WP_055102422.1">
    <property type="nucleotide sequence ID" value="NZ_LLWH01000112.1"/>
</dbReference>
<dbReference type="AlphaFoldDB" id="A0A0Q0SQB4"/>
<dbReference type="Proteomes" id="UP000050342">
    <property type="component" value="Unassembled WGS sequence"/>
</dbReference>
<dbReference type="GO" id="GO:0004611">
    <property type="term" value="F:phosphoenolpyruvate carboxykinase activity"/>
    <property type="evidence" value="ECO:0007669"/>
    <property type="project" value="InterPro"/>
</dbReference>